<evidence type="ECO:0000256" key="5">
    <source>
        <dbReference type="PIRSR" id="PIRSR000185-3"/>
    </source>
</evidence>
<dbReference type="AlphaFoldDB" id="A0A7T5UHF5"/>
<dbReference type="InterPro" id="IPR006097">
    <property type="entry name" value="Glu/Leu/Phe/Val/Trp_DH_dimer"/>
</dbReference>
<evidence type="ECO:0000256" key="1">
    <source>
        <dbReference type="ARBA" id="ARBA00006382"/>
    </source>
</evidence>
<evidence type="ECO:0000256" key="6">
    <source>
        <dbReference type="RuleBase" id="RU004417"/>
    </source>
</evidence>
<feature type="site" description="Important for catalysis" evidence="5">
    <location>
        <position position="141"/>
    </location>
</feature>
<evidence type="ECO:0000313" key="9">
    <source>
        <dbReference type="Proteomes" id="UP000595362"/>
    </source>
</evidence>
<sequence>MSAALKVPQQVGDFEEQLRDLKGRFAAMMPELESIVRDPALGVEGYIVVWNTGISVGGPMERSGKGGTRITQNVTLDEVKMLARTMALKNAAAGLPLGGSKSGLRADPSAPDFEKKYRRFVKLCAPFLRENGGPFGGFGFDIGGRPEHALWACDELKSTTCFTGKPVSMGGTDYDREGIAGLGVAVAGRTMMEIQGVKPSESMFAVQGMGAMGAAVFRYFSETGAQLRALADPKYGGTWMMRSSPGAELKHALICQDKDAVIKLLPQEADKLSDDCESVLYLDADILFPCAVQNVLTETNSVKVKARFVCEGANGPCTEEARTKLHERGIHLVPDFIANSGGVIAAFVELTSKSAAKAEEAKAMTRQKVEANVRELYDLVARHRCEPQQAGLYMALSKILASA</sequence>
<dbReference type="SMART" id="SM00839">
    <property type="entry name" value="ELFV_dehydrog"/>
    <property type="match status" value="1"/>
</dbReference>
<dbReference type="InterPro" id="IPR006095">
    <property type="entry name" value="Glu/Leu/Phe/Val/Trp_DH"/>
</dbReference>
<proteinExistence type="inferred from homology"/>
<dbReference type="PANTHER" id="PTHR11606:SF13">
    <property type="entry name" value="GLUTAMATE DEHYDROGENASE 1, MITOCHONDRIAL"/>
    <property type="match status" value="1"/>
</dbReference>
<feature type="active site" description="Proton donor" evidence="4">
    <location>
        <position position="101"/>
    </location>
</feature>
<dbReference type="InterPro" id="IPR006096">
    <property type="entry name" value="Glu/Leu/Phe/Val/Trp_DH_C"/>
</dbReference>
<evidence type="ECO:0000256" key="2">
    <source>
        <dbReference type="ARBA" id="ARBA00023002"/>
    </source>
</evidence>
<evidence type="ECO:0000259" key="7">
    <source>
        <dbReference type="SMART" id="SM00839"/>
    </source>
</evidence>
<evidence type="ECO:0000313" key="8">
    <source>
        <dbReference type="EMBL" id="QQG37234.1"/>
    </source>
</evidence>
<organism evidence="8 9">
    <name type="scientific">Micavibrio aeruginosavorus</name>
    <dbReference type="NCBI Taxonomy" id="349221"/>
    <lineage>
        <taxon>Bacteria</taxon>
        <taxon>Pseudomonadati</taxon>
        <taxon>Bdellovibrionota</taxon>
        <taxon>Bdellovibrionia</taxon>
        <taxon>Bdellovibrionales</taxon>
        <taxon>Pseudobdellovibrionaceae</taxon>
        <taxon>Micavibrio</taxon>
    </lineage>
</organism>
<accession>A0A7T5UHF5</accession>
<dbReference type="Pfam" id="PF00208">
    <property type="entry name" value="ELFV_dehydrog"/>
    <property type="match status" value="1"/>
</dbReference>
<dbReference type="InterPro" id="IPR033524">
    <property type="entry name" value="Glu/Leu/Phe/Val_DH_AS"/>
</dbReference>
<dbReference type="GO" id="GO:0006538">
    <property type="term" value="P:L-glutamate catabolic process"/>
    <property type="evidence" value="ECO:0007669"/>
    <property type="project" value="TreeGrafter"/>
</dbReference>
<dbReference type="InterPro" id="IPR036291">
    <property type="entry name" value="NAD(P)-bd_dom_sf"/>
</dbReference>
<keyword evidence="2 3" id="KW-0560">Oxidoreductase</keyword>
<dbReference type="PIRSF" id="PIRSF000185">
    <property type="entry name" value="Glu_DH"/>
    <property type="match status" value="1"/>
</dbReference>
<dbReference type="PRINTS" id="PR00082">
    <property type="entry name" value="GLFDHDRGNASE"/>
</dbReference>
<dbReference type="InterPro" id="IPR046346">
    <property type="entry name" value="Aminoacid_DH-like_N_sf"/>
</dbReference>
<dbReference type="PANTHER" id="PTHR11606">
    <property type="entry name" value="GLUTAMATE DEHYDROGENASE"/>
    <property type="match status" value="1"/>
</dbReference>
<dbReference type="InterPro" id="IPR014362">
    <property type="entry name" value="Glu_DH"/>
</dbReference>
<dbReference type="Gene3D" id="3.40.50.10860">
    <property type="entry name" value="Leucine Dehydrogenase, chain A, domain 1"/>
    <property type="match status" value="1"/>
</dbReference>
<evidence type="ECO:0000256" key="4">
    <source>
        <dbReference type="PIRSR" id="PIRSR000185-1"/>
    </source>
</evidence>
<dbReference type="GO" id="GO:0004352">
    <property type="term" value="F:glutamate dehydrogenase (NAD+) activity"/>
    <property type="evidence" value="ECO:0007669"/>
    <property type="project" value="TreeGrafter"/>
</dbReference>
<dbReference type="SUPFAM" id="SSF53223">
    <property type="entry name" value="Aminoacid dehydrogenase-like, N-terminal domain"/>
    <property type="match status" value="1"/>
</dbReference>
<dbReference type="PROSITE" id="PS00074">
    <property type="entry name" value="GLFV_DEHYDROGENASE"/>
    <property type="match status" value="1"/>
</dbReference>
<dbReference type="Gene3D" id="3.40.50.720">
    <property type="entry name" value="NAD(P)-binding Rossmann-like Domain"/>
    <property type="match status" value="1"/>
</dbReference>
<dbReference type="EMBL" id="CP066681">
    <property type="protein sequence ID" value="QQG37234.1"/>
    <property type="molecule type" value="Genomic_DNA"/>
</dbReference>
<evidence type="ECO:0000256" key="3">
    <source>
        <dbReference type="PIRNR" id="PIRNR000185"/>
    </source>
</evidence>
<protein>
    <recommendedName>
        <fullName evidence="3">Glutamate dehydrogenase</fullName>
    </recommendedName>
</protein>
<gene>
    <name evidence="8" type="ORF">HYS17_05590</name>
</gene>
<reference evidence="8 9" key="1">
    <citation type="submission" date="2020-07" db="EMBL/GenBank/DDBJ databases">
        <title>Huge and variable diversity of episymbiotic CPR bacteria and DPANN archaea in groundwater ecosystems.</title>
        <authorList>
            <person name="He C.Y."/>
            <person name="Keren R."/>
            <person name="Whittaker M."/>
            <person name="Farag I.F."/>
            <person name="Doudna J."/>
            <person name="Cate J.H.D."/>
            <person name="Banfield J.F."/>
        </authorList>
    </citation>
    <scope>NUCLEOTIDE SEQUENCE [LARGE SCALE GENOMIC DNA]</scope>
    <source>
        <strain evidence="8">NC_groundwater_70_Ag_B-0.1um_54_66</strain>
    </source>
</reference>
<dbReference type="Proteomes" id="UP000595362">
    <property type="component" value="Chromosome"/>
</dbReference>
<comment type="similarity">
    <text evidence="1 3 6">Belongs to the Glu/Leu/Phe/Val dehydrogenases family.</text>
</comment>
<name>A0A7T5UHF5_9BACT</name>
<dbReference type="Pfam" id="PF02812">
    <property type="entry name" value="ELFV_dehydrog_N"/>
    <property type="match status" value="1"/>
</dbReference>
<dbReference type="SUPFAM" id="SSF51735">
    <property type="entry name" value="NAD(P)-binding Rossmann-fold domains"/>
    <property type="match status" value="1"/>
</dbReference>
<feature type="domain" description="Glutamate/phenylalanine/leucine/valine/L-tryptophan dehydrogenase C-terminal" evidence="7">
    <location>
        <begin position="172"/>
        <end position="402"/>
    </location>
</feature>